<organism evidence="1 2">
    <name type="scientific">Leucogyrophana mollusca</name>
    <dbReference type="NCBI Taxonomy" id="85980"/>
    <lineage>
        <taxon>Eukaryota</taxon>
        <taxon>Fungi</taxon>
        <taxon>Dikarya</taxon>
        <taxon>Basidiomycota</taxon>
        <taxon>Agaricomycotina</taxon>
        <taxon>Agaricomycetes</taxon>
        <taxon>Agaricomycetidae</taxon>
        <taxon>Boletales</taxon>
        <taxon>Boletales incertae sedis</taxon>
        <taxon>Leucogyrophana</taxon>
    </lineage>
</organism>
<dbReference type="EMBL" id="MU266333">
    <property type="protein sequence ID" value="KAH7930282.1"/>
    <property type="molecule type" value="Genomic_DNA"/>
</dbReference>
<protein>
    <submittedName>
        <fullName evidence="1">Uncharacterized protein</fullName>
    </submittedName>
</protein>
<evidence type="ECO:0000313" key="1">
    <source>
        <dbReference type="EMBL" id="KAH7930282.1"/>
    </source>
</evidence>
<evidence type="ECO:0000313" key="2">
    <source>
        <dbReference type="Proteomes" id="UP000790709"/>
    </source>
</evidence>
<comment type="caution">
    <text evidence="1">The sequence shown here is derived from an EMBL/GenBank/DDBJ whole genome shotgun (WGS) entry which is preliminary data.</text>
</comment>
<keyword evidence="2" id="KW-1185">Reference proteome</keyword>
<name>A0ACB8BXR0_9AGAM</name>
<dbReference type="Proteomes" id="UP000790709">
    <property type="component" value="Unassembled WGS sequence"/>
</dbReference>
<gene>
    <name evidence="1" type="ORF">BV22DRAFT_1028508</name>
</gene>
<accession>A0ACB8BXR0</accession>
<sequence>MYTSTTVVIACALTAALAGARPNPDVAPDTVHRHGYAITLYSETDYYGFLQPWSGSIATSSDARKCDKCITVDSYEKGDLRSLQFDPKTSWMYVSFFKDTKCHTTPLAVYHGKYYQKDASSTIRNAASFHVCWNPAVAT</sequence>
<reference evidence="1" key="1">
    <citation type="journal article" date="2021" name="New Phytol.">
        <title>Evolutionary innovations through gain and loss of genes in the ectomycorrhizal Boletales.</title>
        <authorList>
            <person name="Wu G."/>
            <person name="Miyauchi S."/>
            <person name="Morin E."/>
            <person name="Kuo A."/>
            <person name="Drula E."/>
            <person name="Varga T."/>
            <person name="Kohler A."/>
            <person name="Feng B."/>
            <person name="Cao Y."/>
            <person name="Lipzen A."/>
            <person name="Daum C."/>
            <person name="Hundley H."/>
            <person name="Pangilinan J."/>
            <person name="Johnson J."/>
            <person name="Barry K."/>
            <person name="LaButti K."/>
            <person name="Ng V."/>
            <person name="Ahrendt S."/>
            <person name="Min B."/>
            <person name="Choi I.G."/>
            <person name="Park H."/>
            <person name="Plett J.M."/>
            <person name="Magnuson J."/>
            <person name="Spatafora J.W."/>
            <person name="Nagy L.G."/>
            <person name="Henrissat B."/>
            <person name="Grigoriev I.V."/>
            <person name="Yang Z.L."/>
            <person name="Xu J."/>
            <person name="Martin F.M."/>
        </authorList>
    </citation>
    <scope>NUCLEOTIDE SEQUENCE</scope>
    <source>
        <strain evidence="1">KUC20120723A-06</strain>
    </source>
</reference>
<proteinExistence type="predicted"/>